<dbReference type="STRING" id="686832.A0A0C3C5C3"/>
<keyword evidence="2" id="KW-1185">Reference proteome</keyword>
<accession>A0A0C3C5C3</accession>
<dbReference type="Proteomes" id="UP000053424">
    <property type="component" value="Unassembled WGS sequence"/>
</dbReference>
<evidence type="ECO:0000313" key="1">
    <source>
        <dbReference type="EMBL" id="KIM44055.1"/>
    </source>
</evidence>
<reference evidence="1 2" key="1">
    <citation type="submission" date="2014-04" db="EMBL/GenBank/DDBJ databases">
        <authorList>
            <consortium name="DOE Joint Genome Institute"/>
            <person name="Kuo A."/>
            <person name="Gay G."/>
            <person name="Dore J."/>
            <person name="Kohler A."/>
            <person name="Nagy L.G."/>
            <person name="Floudas D."/>
            <person name="Copeland A."/>
            <person name="Barry K.W."/>
            <person name="Cichocki N."/>
            <person name="Veneault-Fourrey C."/>
            <person name="LaButti K."/>
            <person name="Lindquist E.A."/>
            <person name="Lipzen A."/>
            <person name="Lundell T."/>
            <person name="Morin E."/>
            <person name="Murat C."/>
            <person name="Sun H."/>
            <person name="Tunlid A."/>
            <person name="Henrissat B."/>
            <person name="Grigoriev I.V."/>
            <person name="Hibbett D.S."/>
            <person name="Martin F."/>
            <person name="Nordberg H.P."/>
            <person name="Cantor M.N."/>
            <person name="Hua S.X."/>
        </authorList>
    </citation>
    <scope>NUCLEOTIDE SEQUENCE [LARGE SCALE GENOMIC DNA]</scope>
    <source>
        <strain evidence="2">h7</strain>
    </source>
</reference>
<organism evidence="1 2">
    <name type="scientific">Hebeloma cylindrosporum</name>
    <dbReference type="NCBI Taxonomy" id="76867"/>
    <lineage>
        <taxon>Eukaryota</taxon>
        <taxon>Fungi</taxon>
        <taxon>Dikarya</taxon>
        <taxon>Basidiomycota</taxon>
        <taxon>Agaricomycotina</taxon>
        <taxon>Agaricomycetes</taxon>
        <taxon>Agaricomycetidae</taxon>
        <taxon>Agaricales</taxon>
        <taxon>Agaricineae</taxon>
        <taxon>Hymenogastraceae</taxon>
        <taxon>Hebeloma</taxon>
    </lineage>
</organism>
<feature type="non-terminal residue" evidence="1">
    <location>
        <position position="1"/>
    </location>
</feature>
<evidence type="ECO:0008006" key="3">
    <source>
        <dbReference type="Google" id="ProtNLM"/>
    </source>
</evidence>
<sequence>QVAYLDAEISRIEDDIVSLVRQRAMLKRKRNAFSPAVNLPPEIHSLIFEFACLPAMGANVDLGTGGAKFGAANLGLGIGMGAVTPLFLGTICSAWRKIAQNSSQLWNTVTVYLDNKHSHAQASLLKSWLQNSAQRPLSIKLIEDEHTDNEDDWGIDVTSTAVIDVLTAHSRQWHTIDFFLPSTWKPALSRVRHNLSLLTNATFRVAEGSPTILRLDAFADAPRLREVSVIGFSIEDMVLPWTQLERINGEYFSVGECLDTIRLSPGLRSAIFEQVCPGQIPFSSHPIHHENLEVLELTLPDTTWQPPSIIGAMTLPSLKELVLSLPDDEPLLQTVPPLVLRSGCQLRHLHFVGITPPENELIECLKELSTL</sequence>
<proteinExistence type="predicted"/>
<dbReference type="AlphaFoldDB" id="A0A0C3C5C3"/>
<gene>
    <name evidence="1" type="ORF">M413DRAFT_56507</name>
</gene>
<dbReference type="EMBL" id="KN831774">
    <property type="protein sequence ID" value="KIM44055.1"/>
    <property type="molecule type" value="Genomic_DNA"/>
</dbReference>
<dbReference type="HOGENOM" id="CLU_018544_14_2_1"/>
<name>A0A0C3C5C3_HEBCY</name>
<evidence type="ECO:0000313" key="2">
    <source>
        <dbReference type="Proteomes" id="UP000053424"/>
    </source>
</evidence>
<protein>
    <recommendedName>
        <fullName evidence="3">F-box domain-containing protein</fullName>
    </recommendedName>
</protein>
<reference evidence="2" key="2">
    <citation type="submission" date="2015-01" db="EMBL/GenBank/DDBJ databases">
        <title>Evolutionary Origins and Diversification of the Mycorrhizal Mutualists.</title>
        <authorList>
            <consortium name="DOE Joint Genome Institute"/>
            <consortium name="Mycorrhizal Genomics Consortium"/>
            <person name="Kohler A."/>
            <person name="Kuo A."/>
            <person name="Nagy L.G."/>
            <person name="Floudas D."/>
            <person name="Copeland A."/>
            <person name="Barry K.W."/>
            <person name="Cichocki N."/>
            <person name="Veneault-Fourrey C."/>
            <person name="LaButti K."/>
            <person name="Lindquist E.A."/>
            <person name="Lipzen A."/>
            <person name="Lundell T."/>
            <person name="Morin E."/>
            <person name="Murat C."/>
            <person name="Riley R."/>
            <person name="Ohm R."/>
            <person name="Sun H."/>
            <person name="Tunlid A."/>
            <person name="Henrissat B."/>
            <person name="Grigoriev I.V."/>
            <person name="Hibbett D.S."/>
            <person name="Martin F."/>
        </authorList>
    </citation>
    <scope>NUCLEOTIDE SEQUENCE [LARGE SCALE GENOMIC DNA]</scope>
    <source>
        <strain evidence="2">h7</strain>
    </source>
</reference>
<feature type="non-terminal residue" evidence="1">
    <location>
        <position position="371"/>
    </location>
</feature>
<dbReference type="OrthoDB" id="2269034at2759"/>